<dbReference type="AlphaFoldDB" id="A0A7Y3RKN0"/>
<dbReference type="RefSeq" id="WP_173197548.1">
    <property type="nucleotide sequence ID" value="NZ_JABFCX010000002.1"/>
</dbReference>
<proteinExistence type="predicted"/>
<dbReference type="EMBL" id="JABFCX010000002">
    <property type="protein sequence ID" value="NNU15813.1"/>
    <property type="molecule type" value="Genomic_DNA"/>
</dbReference>
<evidence type="ECO:0008006" key="3">
    <source>
        <dbReference type="Google" id="ProtNLM"/>
    </source>
</evidence>
<dbReference type="Proteomes" id="UP000536835">
    <property type="component" value="Unassembled WGS sequence"/>
</dbReference>
<accession>A0A7Y3RKN0</accession>
<reference evidence="1 2" key="1">
    <citation type="submission" date="2020-05" db="EMBL/GenBank/DDBJ databases">
        <title>Parvularcula mediterraneae sp. nov., isolated from polypropylene straw from shallow seawater of the seashore of Laganas in Zakynthos island, Greece.</title>
        <authorList>
            <person name="Szabo I."/>
            <person name="Al-Omari J."/>
            <person name="Rado J."/>
            <person name="Szerdahelyi G.S."/>
        </authorList>
    </citation>
    <scope>NUCLEOTIDE SEQUENCE [LARGE SCALE GENOMIC DNA]</scope>
    <source>
        <strain evidence="1 2">ZS-1/3</strain>
    </source>
</reference>
<evidence type="ECO:0000313" key="1">
    <source>
        <dbReference type="EMBL" id="NNU15813.1"/>
    </source>
</evidence>
<organism evidence="1 2">
    <name type="scientific">Parvularcula mediterranea</name>
    <dbReference type="NCBI Taxonomy" id="2732508"/>
    <lineage>
        <taxon>Bacteria</taxon>
        <taxon>Pseudomonadati</taxon>
        <taxon>Pseudomonadota</taxon>
        <taxon>Alphaproteobacteria</taxon>
        <taxon>Parvularculales</taxon>
        <taxon>Parvularculaceae</taxon>
        <taxon>Parvularcula</taxon>
    </lineage>
</organism>
<gene>
    <name evidence="1" type="ORF">HK107_05700</name>
</gene>
<protein>
    <recommendedName>
        <fullName evidence="3">CN hydrolase domain-containing protein</fullName>
    </recommendedName>
</protein>
<name>A0A7Y3RKN0_9PROT</name>
<comment type="caution">
    <text evidence="1">The sequence shown here is derived from an EMBL/GenBank/DDBJ whole genome shotgun (WGS) entry which is preliminary data.</text>
</comment>
<keyword evidence="2" id="KW-1185">Reference proteome</keyword>
<sequence length="93" mass="10550">MGSFACAHINEQGQDMILVPLDETFAREGDARRRALLEGYADAAVRAGLKGTVVPLWPDGEKIGFIAPKPWHRYFSRIDWAFVRCNLNRRVSF</sequence>
<evidence type="ECO:0000313" key="2">
    <source>
        <dbReference type="Proteomes" id="UP000536835"/>
    </source>
</evidence>